<comment type="caution">
    <text evidence="2">The sequence shown here is derived from an EMBL/GenBank/DDBJ whole genome shotgun (WGS) entry which is preliminary data.</text>
</comment>
<dbReference type="AlphaFoldDB" id="A0AA88TF54"/>
<evidence type="ECO:0000313" key="3">
    <source>
        <dbReference type="Proteomes" id="UP001187315"/>
    </source>
</evidence>
<name>A0AA88TF54_TACVA</name>
<gene>
    <name evidence="2" type="ORF">Q7C36_003500</name>
</gene>
<accession>A0AA88TF54</accession>
<evidence type="ECO:0000313" key="2">
    <source>
        <dbReference type="EMBL" id="KAK2864346.1"/>
    </source>
</evidence>
<dbReference type="EMBL" id="JAVHJS010000003">
    <property type="protein sequence ID" value="KAK2864346.1"/>
    <property type="molecule type" value="Genomic_DNA"/>
</dbReference>
<feature type="compositionally biased region" description="Basic and acidic residues" evidence="1">
    <location>
        <begin position="9"/>
        <end position="33"/>
    </location>
</feature>
<organism evidence="2 3">
    <name type="scientific">Tachysurus vachellii</name>
    <name type="common">Darkbarbel catfish</name>
    <name type="synonym">Pelteobagrus vachellii</name>
    <dbReference type="NCBI Taxonomy" id="175792"/>
    <lineage>
        <taxon>Eukaryota</taxon>
        <taxon>Metazoa</taxon>
        <taxon>Chordata</taxon>
        <taxon>Craniata</taxon>
        <taxon>Vertebrata</taxon>
        <taxon>Euteleostomi</taxon>
        <taxon>Actinopterygii</taxon>
        <taxon>Neopterygii</taxon>
        <taxon>Teleostei</taxon>
        <taxon>Ostariophysi</taxon>
        <taxon>Siluriformes</taxon>
        <taxon>Bagridae</taxon>
        <taxon>Tachysurus</taxon>
    </lineage>
</organism>
<proteinExistence type="predicted"/>
<keyword evidence="3" id="KW-1185">Reference proteome</keyword>
<reference evidence="2" key="1">
    <citation type="submission" date="2023-08" db="EMBL/GenBank/DDBJ databases">
        <title>Pelteobagrus vachellii genome.</title>
        <authorList>
            <person name="Liu H."/>
        </authorList>
    </citation>
    <scope>NUCLEOTIDE SEQUENCE</scope>
    <source>
        <strain evidence="2">PRFRI_2022a</strain>
        <tissue evidence="2">Muscle</tissue>
    </source>
</reference>
<feature type="compositionally biased region" description="Polar residues" evidence="1">
    <location>
        <begin position="44"/>
        <end position="57"/>
    </location>
</feature>
<protein>
    <submittedName>
        <fullName evidence="2">Uncharacterized protein</fullName>
    </submittedName>
</protein>
<feature type="region of interest" description="Disordered" evidence="1">
    <location>
        <begin position="1"/>
        <end position="90"/>
    </location>
</feature>
<feature type="compositionally biased region" description="Polar residues" evidence="1">
    <location>
        <begin position="81"/>
        <end position="90"/>
    </location>
</feature>
<dbReference type="Proteomes" id="UP001187315">
    <property type="component" value="Unassembled WGS sequence"/>
</dbReference>
<sequence>MGANASAQRDAKSAEDTSAMEERAADLSESRCGDEDDNVDAKQLQKNGQISVSSLNGKTDEQTEFNGPDEDNTLAEADVTGPSSSSRTSH</sequence>
<evidence type="ECO:0000256" key="1">
    <source>
        <dbReference type="SAM" id="MobiDB-lite"/>
    </source>
</evidence>